<feature type="domain" description="HTH luxR-type" evidence="5">
    <location>
        <begin position="277"/>
        <end position="334"/>
    </location>
</feature>
<comment type="caution">
    <text evidence="6">The sequence shown here is derived from an EMBL/GenBank/DDBJ whole genome shotgun (WGS) entry which is preliminary data.</text>
</comment>
<keyword evidence="4" id="KW-0472">Membrane</keyword>
<dbReference type="SUPFAM" id="SSF46894">
    <property type="entry name" value="C-terminal effector domain of the bipartite response regulators"/>
    <property type="match status" value="1"/>
</dbReference>
<keyword evidence="1" id="KW-0805">Transcription regulation</keyword>
<keyword evidence="4" id="KW-1133">Transmembrane helix</keyword>
<feature type="transmembrane region" description="Helical" evidence="4">
    <location>
        <begin position="108"/>
        <end position="127"/>
    </location>
</feature>
<keyword evidence="3" id="KW-0804">Transcription</keyword>
<proteinExistence type="predicted"/>
<organism evidence="6 7">
    <name type="scientific">Coprococcus catus</name>
    <dbReference type="NCBI Taxonomy" id="116085"/>
    <lineage>
        <taxon>Bacteria</taxon>
        <taxon>Bacillati</taxon>
        <taxon>Bacillota</taxon>
        <taxon>Clostridia</taxon>
        <taxon>Lachnospirales</taxon>
        <taxon>Lachnospiraceae</taxon>
        <taxon>Coprococcus</taxon>
    </lineage>
</organism>
<dbReference type="AlphaFoldDB" id="A0A3E2TF67"/>
<dbReference type="Gene3D" id="1.10.10.10">
    <property type="entry name" value="Winged helix-like DNA-binding domain superfamily/Winged helix DNA-binding domain"/>
    <property type="match status" value="1"/>
</dbReference>
<evidence type="ECO:0000256" key="2">
    <source>
        <dbReference type="ARBA" id="ARBA00023125"/>
    </source>
</evidence>
<feature type="transmembrane region" description="Helical" evidence="4">
    <location>
        <begin position="171"/>
        <end position="191"/>
    </location>
</feature>
<evidence type="ECO:0000256" key="4">
    <source>
        <dbReference type="SAM" id="Phobius"/>
    </source>
</evidence>
<dbReference type="GO" id="GO:0003677">
    <property type="term" value="F:DNA binding"/>
    <property type="evidence" value="ECO:0007669"/>
    <property type="project" value="UniProtKB-KW"/>
</dbReference>
<protein>
    <submittedName>
        <fullName evidence="6">LuxR family transcriptional regulator</fullName>
    </submittedName>
</protein>
<dbReference type="PANTHER" id="PTHR44688">
    <property type="entry name" value="DNA-BINDING TRANSCRIPTIONAL ACTIVATOR DEVR_DOSR"/>
    <property type="match status" value="1"/>
</dbReference>
<dbReference type="InterPro" id="IPR000792">
    <property type="entry name" value="Tscrpt_reg_LuxR_C"/>
</dbReference>
<name>A0A3E2TF67_9FIRM</name>
<dbReference type="GO" id="GO:0006355">
    <property type="term" value="P:regulation of DNA-templated transcription"/>
    <property type="evidence" value="ECO:0007669"/>
    <property type="project" value="InterPro"/>
</dbReference>
<evidence type="ECO:0000256" key="1">
    <source>
        <dbReference type="ARBA" id="ARBA00023015"/>
    </source>
</evidence>
<evidence type="ECO:0000259" key="5">
    <source>
        <dbReference type="SMART" id="SM00421"/>
    </source>
</evidence>
<evidence type="ECO:0000256" key="3">
    <source>
        <dbReference type="ARBA" id="ARBA00023163"/>
    </source>
</evidence>
<keyword evidence="4" id="KW-0812">Transmembrane</keyword>
<dbReference type="InterPro" id="IPR016032">
    <property type="entry name" value="Sig_transdc_resp-reg_C-effctor"/>
</dbReference>
<evidence type="ECO:0000313" key="7">
    <source>
        <dbReference type="Proteomes" id="UP000260773"/>
    </source>
</evidence>
<dbReference type="InterPro" id="IPR036388">
    <property type="entry name" value="WH-like_DNA-bd_sf"/>
</dbReference>
<accession>A0A3E2TF67</accession>
<evidence type="ECO:0000313" key="6">
    <source>
        <dbReference type="EMBL" id="RGB73982.1"/>
    </source>
</evidence>
<dbReference type="PANTHER" id="PTHR44688:SF16">
    <property type="entry name" value="DNA-BINDING TRANSCRIPTIONAL ACTIVATOR DEVR_DOSR"/>
    <property type="match status" value="1"/>
</dbReference>
<keyword evidence="2" id="KW-0238">DNA-binding</keyword>
<sequence length="336" mass="38098">MKLSDRVILPLVGSAFQSGKAAEAIEKIEDKELAQIAQGEYYFFSAQAEKCVETVKDYLDHDDVMLRLSADMLYTFANLTLGNPQAAQCTREDVQQCLTRAMQMDAPVNVKAACLFAFYVISIFLHIPPEEGTPPLQQYIPYLPIGQRLFAVSLLAHEIYLKQDYAKAKGVVQGAFLMADGVYPIAMIYLGCVQAMCQINLKEQEEAIQTVTQAWERARLDKFMEPFIEYHGLLQGVLEVCIRKKEPEMYKKLVDGVLAFSRGWMKIHNPKMQKAVTDLLSPLEYSIAMLACRDWTNQEIAEHLGLSVNTVKHYVSGILEKLQIDKRDKIKDFVNQ</sequence>
<dbReference type="Pfam" id="PF00196">
    <property type="entry name" value="GerE"/>
    <property type="match status" value="1"/>
</dbReference>
<gene>
    <name evidence="6" type="ORF">DW070_15520</name>
</gene>
<reference evidence="6 7" key="1">
    <citation type="submission" date="2018-08" db="EMBL/GenBank/DDBJ databases">
        <title>A genome reference for cultivated species of the human gut microbiota.</title>
        <authorList>
            <person name="Zou Y."/>
            <person name="Xue W."/>
            <person name="Luo G."/>
        </authorList>
    </citation>
    <scope>NUCLEOTIDE SEQUENCE [LARGE SCALE GENOMIC DNA]</scope>
    <source>
        <strain evidence="6 7">AF45-17</strain>
    </source>
</reference>
<dbReference type="EMBL" id="QVEP01000061">
    <property type="protein sequence ID" value="RGB73982.1"/>
    <property type="molecule type" value="Genomic_DNA"/>
</dbReference>
<dbReference type="Proteomes" id="UP000260773">
    <property type="component" value="Unassembled WGS sequence"/>
</dbReference>
<dbReference type="SMART" id="SM00421">
    <property type="entry name" value="HTH_LUXR"/>
    <property type="match status" value="1"/>
</dbReference>